<protein>
    <submittedName>
        <fullName evidence="3">Histidine kinase</fullName>
    </submittedName>
</protein>
<sequence length="338" mass="38983">MMFTHRLRYLFILLLSVYSFLNILFTEGNKLFGFSISNVTFFAVILVLVAFIWEGNRLVEKYLIQPVLSKKVHPLIIFFLLSVVYVAILSLASTFILSRVFSDTTHQILTFKLTLGFTFRVNLFLHCINAIYFFINQYNTTQLLAEKLKKESAEAQFAALRNQVNPHFLFNSFNVLSTLVYKDADTASKFIDQLSEVYRYLLQNQQNKVVSLRDELKFLQSYIFLQKIRFQDNLDITIKLDDTILDTYVAPATLQLLIENAIKHNVVSKSNPLQVVIKNQNNFIVVENSLNLKSVKEESTQIGLKNIRSRYNYLCGDDAIITNSNGVFTVKIPIIPEL</sequence>
<dbReference type="InterPro" id="IPR036890">
    <property type="entry name" value="HATPase_C_sf"/>
</dbReference>
<dbReference type="Pfam" id="PF06580">
    <property type="entry name" value="His_kinase"/>
    <property type="match status" value="1"/>
</dbReference>
<keyword evidence="4" id="KW-1185">Reference proteome</keyword>
<feature type="transmembrane region" description="Helical" evidence="1">
    <location>
        <begin position="31"/>
        <end position="53"/>
    </location>
</feature>
<dbReference type="PANTHER" id="PTHR34220:SF7">
    <property type="entry name" value="SENSOR HISTIDINE KINASE YPDA"/>
    <property type="match status" value="1"/>
</dbReference>
<evidence type="ECO:0000256" key="1">
    <source>
        <dbReference type="SAM" id="Phobius"/>
    </source>
</evidence>
<reference evidence="3" key="1">
    <citation type="submission" date="2021-02" db="EMBL/GenBank/DDBJ databases">
        <title>Fulvivirga sp. S481 isolated from sea water.</title>
        <authorList>
            <person name="Bae S.S."/>
            <person name="Baek K."/>
        </authorList>
    </citation>
    <scope>NUCLEOTIDE SEQUENCE</scope>
    <source>
        <strain evidence="3">S481</strain>
    </source>
</reference>
<dbReference type="EMBL" id="CP070608">
    <property type="protein sequence ID" value="QSE97983.1"/>
    <property type="molecule type" value="Genomic_DNA"/>
</dbReference>
<dbReference type="AlphaFoldDB" id="A0A974WM72"/>
<feature type="transmembrane region" description="Helical" evidence="1">
    <location>
        <begin position="117"/>
        <end position="135"/>
    </location>
</feature>
<keyword evidence="3" id="KW-0418">Kinase</keyword>
<dbReference type="Proteomes" id="UP000662783">
    <property type="component" value="Chromosome"/>
</dbReference>
<feature type="transmembrane region" description="Helical" evidence="1">
    <location>
        <begin position="7"/>
        <end position="25"/>
    </location>
</feature>
<proteinExistence type="predicted"/>
<feature type="domain" description="Signal transduction histidine kinase internal region" evidence="2">
    <location>
        <begin position="155"/>
        <end position="234"/>
    </location>
</feature>
<evidence type="ECO:0000313" key="3">
    <source>
        <dbReference type="EMBL" id="QSE97983.1"/>
    </source>
</evidence>
<keyword evidence="1" id="KW-0472">Membrane</keyword>
<dbReference type="PANTHER" id="PTHR34220">
    <property type="entry name" value="SENSOR HISTIDINE KINASE YPDA"/>
    <property type="match status" value="1"/>
</dbReference>
<evidence type="ECO:0000259" key="2">
    <source>
        <dbReference type="Pfam" id="PF06580"/>
    </source>
</evidence>
<keyword evidence="1" id="KW-0812">Transmembrane</keyword>
<dbReference type="Gene3D" id="3.30.565.10">
    <property type="entry name" value="Histidine kinase-like ATPase, C-terminal domain"/>
    <property type="match status" value="1"/>
</dbReference>
<dbReference type="InterPro" id="IPR050640">
    <property type="entry name" value="Bact_2-comp_sensor_kinase"/>
</dbReference>
<accession>A0A974WM72</accession>
<dbReference type="RefSeq" id="WP_205722491.1">
    <property type="nucleotide sequence ID" value="NZ_CP070608.1"/>
</dbReference>
<evidence type="ECO:0000313" key="4">
    <source>
        <dbReference type="Proteomes" id="UP000662783"/>
    </source>
</evidence>
<organism evidence="3 4">
    <name type="scientific">Fulvivirga lutea</name>
    <dbReference type="NCBI Taxonomy" id="2810512"/>
    <lineage>
        <taxon>Bacteria</taxon>
        <taxon>Pseudomonadati</taxon>
        <taxon>Bacteroidota</taxon>
        <taxon>Cytophagia</taxon>
        <taxon>Cytophagales</taxon>
        <taxon>Fulvivirgaceae</taxon>
        <taxon>Fulvivirga</taxon>
    </lineage>
</organism>
<dbReference type="GO" id="GO:0016020">
    <property type="term" value="C:membrane"/>
    <property type="evidence" value="ECO:0007669"/>
    <property type="project" value="InterPro"/>
</dbReference>
<dbReference type="GO" id="GO:0000155">
    <property type="term" value="F:phosphorelay sensor kinase activity"/>
    <property type="evidence" value="ECO:0007669"/>
    <property type="project" value="InterPro"/>
</dbReference>
<keyword evidence="1" id="KW-1133">Transmembrane helix</keyword>
<keyword evidence="3" id="KW-0808">Transferase</keyword>
<dbReference type="InterPro" id="IPR010559">
    <property type="entry name" value="Sig_transdc_His_kin_internal"/>
</dbReference>
<dbReference type="KEGG" id="fuv:JR347_02555"/>
<gene>
    <name evidence="3" type="ORF">JR347_02555</name>
</gene>
<feature type="transmembrane region" description="Helical" evidence="1">
    <location>
        <begin position="74"/>
        <end position="97"/>
    </location>
</feature>
<name>A0A974WM72_9BACT</name>